<accession>A0ABY4W3L1</accession>
<gene>
    <name evidence="8" type="primary">ccmA</name>
    <name evidence="8" type="ORF">NBZ79_01435</name>
</gene>
<name>A0ABY4W3L1_9PROT</name>
<evidence type="ECO:0000313" key="8">
    <source>
        <dbReference type="EMBL" id="USG61638.1"/>
    </source>
</evidence>
<evidence type="ECO:0000256" key="5">
    <source>
        <dbReference type="ARBA" id="ARBA00022967"/>
    </source>
</evidence>
<dbReference type="NCBIfam" id="NF010061">
    <property type="entry name" value="PRK13538.1"/>
    <property type="match status" value="1"/>
</dbReference>
<keyword evidence="4 8" id="KW-0067">ATP-binding</keyword>
<keyword evidence="2" id="KW-0547">Nucleotide-binding</keyword>
<dbReference type="RefSeq" id="WP_251934785.1">
    <property type="nucleotide sequence ID" value="NZ_CP098747.1"/>
</dbReference>
<keyword evidence="6" id="KW-0472">Membrane</keyword>
<dbReference type="InterPro" id="IPR003439">
    <property type="entry name" value="ABC_transporter-like_ATP-bd"/>
</dbReference>
<dbReference type="InterPro" id="IPR003593">
    <property type="entry name" value="AAA+_ATPase"/>
</dbReference>
<evidence type="ECO:0000256" key="1">
    <source>
        <dbReference type="ARBA" id="ARBA00022448"/>
    </source>
</evidence>
<keyword evidence="1" id="KW-0813">Transport</keyword>
<dbReference type="PANTHER" id="PTHR43499:SF1">
    <property type="entry name" value="ABC TRANSPORTER I FAMILY MEMBER 1"/>
    <property type="match status" value="1"/>
</dbReference>
<protein>
    <submittedName>
        <fullName evidence="8">Heme ABC exporter ATP-binding protein CcmA</fullName>
    </submittedName>
</protein>
<dbReference type="NCBIfam" id="TIGR01189">
    <property type="entry name" value="ccmA"/>
    <property type="match status" value="1"/>
</dbReference>
<dbReference type="Gene3D" id="3.40.50.300">
    <property type="entry name" value="P-loop containing nucleotide triphosphate hydrolases"/>
    <property type="match status" value="1"/>
</dbReference>
<dbReference type="SMART" id="SM00382">
    <property type="entry name" value="AAA"/>
    <property type="match status" value="1"/>
</dbReference>
<keyword evidence="5" id="KW-1278">Translocase</keyword>
<dbReference type="GO" id="GO:0005524">
    <property type="term" value="F:ATP binding"/>
    <property type="evidence" value="ECO:0007669"/>
    <property type="project" value="UniProtKB-KW"/>
</dbReference>
<evidence type="ECO:0000256" key="2">
    <source>
        <dbReference type="ARBA" id="ARBA00022741"/>
    </source>
</evidence>
<dbReference type="SUPFAM" id="SSF52540">
    <property type="entry name" value="P-loop containing nucleoside triphosphate hydrolases"/>
    <property type="match status" value="1"/>
</dbReference>
<dbReference type="InterPro" id="IPR027417">
    <property type="entry name" value="P-loop_NTPase"/>
</dbReference>
<keyword evidence="3" id="KW-0201">Cytochrome c-type biogenesis</keyword>
<evidence type="ECO:0000256" key="4">
    <source>
        <dbReference type="ARBA" id="ARBA00022840"/>
    </source>
</evidence>
<evidence type="ECO:0000259" key="7">
    <source>
        <dbReference type="PROSITE" id="PS50893"/>
    </source>
</evidence>
<dbReference type="PROSITE" id="PS00211">
    <property type="entry name" value="ABC_TRANSPORTER_1"/>
    <property type="match status" value="1"/>
</dbReference>
<dbReference type="Proteomes" id="UP001056291">
    <property type="component" value="Chromosome"/>
</dbReference>
<keyword evidence="9" id="KW-1185">Reference proteome</keyword>
<dbReference type="PANTHER" id="PTHR43499">
    <property type="entry name" value="ABC TRANSPORTER I FAMILY MEMBER 1"/>
    <property type="match status" value="1"/>
</dbReference>
<feature type="domain" description="ABC transporter" evidence="7">
    <location>
        <begin position="3"/>
        <end position="204"/>
    </location>
</feature>
<organism evidence="8 9">
    <name type="scientific">Sneathiella marina</name>
    <dbReference type="NCBI Taxonomy" id="2950108"/>
    <lineage>
        <taxon>Bacteria</taxon>
        <taxon>Pseudomonadati</taxon>
        <taxon>Pseudomonadota</taxon>
        <taxon>Alphaproteobacteria</taxon>
        <taxon>Sneathiellales</taxon>
        <taxon>Sneathiellaceae</taxon>
        <taxon>Sneathiella</taxon>
    </lineage>
</organism>
<evidence type="ECO:0000313" key="9">
    <source>
        <dbReference type="Proteomes" id="UP001056291"/>
    </source>
</evidence>
<dbReference type="Pfam" id="PF00005">
    <property type="entry name" value="ABC_tran"/>
    <property type="match status" value="1"/>
</dbReference>
<dbReference type="EMBL" id="CP098747">
    <property type="protein sequence ID" value="USG61638.1"/>
    <property type="molecule type" value="Genomic_DNA"/>
</dbReference>
<dbReference type="PROSITE" id="PS50893">
    <property type="entry name" value="ABC_TRANSPORTER_2"/>
    <property type="match status" value="1"/>
</dbReference>
<evidence type="ECO:0000256" key="6">
    <source>
        <dbReference type="ARBA" id="ARBA00023136"/>
    </source>
</evidence>
<evidence type="ECO:0000256" key="3">
    <source>
        <dbReference type="ARBA" id="ARBA00022748"/>
    </source>
</evidence>
<sequence>MSLSVEKLTCVRSDHLVFEDVSFDVPAGEALWIRGQNGAGKSSLLRICATLLKPVQGDLKWQGKSCFDDPERYLNQLLYVGHQDALKSALTVAENLNFWAEYLGEGTIDHALSEFELGPLRETPTGFLSAGQKKRVNLARLLIVKAPLWILDEPFSSLDQTYVELMKNHMDRHLEEGGTILYSTHQPLSLSVSSTLDLDAMVSQ</sequence>
<dbReference type="InterPro" id="IPR017871">
    <property type="entry name" value="ABC_transporter-like_CS"/>
</dbReference>
<reference evidence="8" key="1">
    <citation type="submission" date="2022-06" db="EMBL/GenBank/DDBJ databases">
        <title>Sneathiella actinostolidae sp. nov., isolated from a sea anemonein the Western Pacific Ocean.</title>
        <authorList>
            <person name="Wei M.J."/>
        </authorList>
    </citation>
    <scope>NUCLEOTIDE SEQUENCE</scope>
    <source>
        <strain evidence="8">PHK-P5</strain>
    </source>
</reference>
<proteinExistence type="predicted"/>
<dbReference type="InterPro" id="IPR005895">
    <property type="entry name" value="ABC_transptr_haem_export_CcmA"/>
</dbReference>